<dbReference type="AlphaFoldDB" id="A0AAV2INH7"/>
<protein>
    <recommendedName>
        <fullName evidence="2">C-type lectin domain-containing protein</fullName>
    </recommendedName>
</protein>
<feature type="transmembrane region" description="Helical" evidence="1">
    <location>
        <begin position="7"/>
        <end position="27"/>
    </location>
</feature>
<keyword evidence="4" id="KW-1185">Reference proteome</keyword>
<keyword evidence="1" id="KW-1133">Transmembrane helix</keyword>
<comment type="caution">
    <text evidence="3">The sequence shown here is derived from an EMBL/GenBank/DDBJ whole genome shotgun (WGS) entry which is preliminary data.</text>
</comment>
<organism evidence="3 4">
    <name type="scientific">Lymnaea stagnalis</name>
    <name type="common">Great pond snail</name>
    <name type="synonym">Helix stagnalis</name>
    <dbReference type="NCBI Taxonomy" id="6523"/>
    <lineage>
        <taxon>Eukaryota</taxon>
        <taxon>Metazoa</taxon>
        <taxon>Spiralia</taxon>
        <taxon>Lophotrochozoa</taxon>
        <taxon>Mollusca</taxon>
        <taxon>Gastropoda</taxon>
        <taxon>Heterobranchia</taxon>
        <taxon>Euthyneura</taxon>
        <taxon>Panpulmonata</taxon>
        <taxon>Hygrophila</taxon>
        <taxon>Lymnaeoidea</taxon>
        <taxon>Lymnaeidae</taxon>
        <taxon>Lymnaea</taxon>
    </lineage>
</organism>
<name>A0AAV2INH7_LYMST</name>
<keyword evidence="1" id="KW-0472">Membrane</keyword>
<dbReference type="Gene3D" id="3.10.100.10">
    <property type="entry name" value="Mannose-Binding Protein A, subunit A"/>
    <property type="match status" value="1"/>
</dbReference>
<dbReference type="CDD" id="cd00037">
    <property type="entry name" value="CLECT"/>
    <property type="match status" value="1"/>
</dbReference>
<gene>
    <name evidence="3" type="ORF">GSLYS_00021337001</name>
</gene>
<proteinExistence type="predicted"/>
<evidence type="ECO:0000259" key="2">
    <source>
        <dbReference type="SMART" id="SM00034"/>
    </source>
</evidence>
<dbReference type="SMART" id="SM00034">
    <property type="entry name" value="CLECT"/>
    <property type="match status" value="1"/>
</dbReference>
<evidence type="ECO:0000256" key="1">
    <source>
        <dbReference type="SAM" id="Phobius"/>
    </source>
</evidence>
<dbReference type="InterPro" id="IPR001304">
    <property type="entry name" value="C-type_lectin-like"/>
</dbReference>
<keyword evidence="1" id="KW-0812">Transmembrane</keyword>
<dbReference type="InterPro" id="IPR016186">
    <property type="entry name" value="C-type_lectin-like/link_sf"/>
</dbReference>
<evidence type="ECO:0000313" key="3">
    <source>
        <dbReference type="EMBL" id="CAL1548020.1"/>
    </source>
</evidence>
<evidence type="ECO:0000313" key="4">
    <source>
        <dbReference type="Proteomes" id="UP001497497"/>
    </source>
</evidence>
<feature type="domain" description="C-type lectin" evidence="2">
    <location>
        <begin position="192"/>
        <end position="326"/>
    </location>
</feature>
<dbReference type="EMBL" id="CAXITT010001145">
    <property type="protein sequence ID" value="CAL1548020.1"/>
    <property type="molecule type" value="Genomic_DNA"/>
</dbReference>
<accession>A0AAV2INH7</accession>
<reference evidence="3 4" key="1">
    <citation type="submission" date="2024-04" db="EMBL/GenBank/DDBJ databases">
        <authorList>
            <consortium name="Genoscope - CEA"/>
            <person name="William W."/>
        </authorList>
    </citation>
    <scope>NUCLEOTIDE SEQUENCE [LARGE SCALE GENOMIC DNA]</scope>
</reference>
<dbReference type="InterPro" id="IPR016187">
    <property type="entry name" value="CTDL_fold"/>
</dbReference>
<sequence length="329" mass="36371">MEFRSRLSYIFITLLIHNAAASFYVLLSHYRINYGITEDFVAECTFERGPSTNVSKVEVLTLSRLGEFHSSYVDVATIDYVTGGLAVVVADEVAVATGSINQTGVSTLSVKWRFPQEDQVGTYKCVAQGEDQSGRPISIEDTDAATGNLPVSTDLINKIISLDGQAKRREDQLRVEIEILDRKLDIMQAVLFVSGFTFNGVQYYLSRVPFSDDKQSMAACSVYGGHLAEIDTVDEYNAIVNYLKAELGASIGGGVDGVVVSGTDEVREGVWLYHFSGKPLKFVDWYGPEPNDGVFYNCLALWRANGYKMTDFPCGNNQYNALYLCEIIP</sequence>
<dbReference type="SUPFAM" id="SSF56436">
    <property type="entry name" value="C-type lectin-like"/>
    <property type="match status" value="1"/>
</dbReference>
<dbReference type="Proteomes" id="UP001497497">
    <property type="component" value="Unassembled WGS sequence"/>
</dbReference>